<dbReference type="Proteomes" id="UP001174909">
    <property type="component" value="Unassembled WGS sequence"/>
</dbReference>
<evidence type="ECO:0000313" key="2">
    <source>
        <dbReference type="Proteomes" id="UP001174909"/>
    </source>
</evidence>
<organism evidence="1 2">
    <name type="scientific">Geodia barretti</name>
    <name type="common">Barrett's horny sponge</name>
    <dbReference type="NCBI Taxonomy" id="519541"/>
    <lineage>
        <taxon>Eukaryota</taxon>
        <taxon>Metazoa</taxon>
        <taxon>Porifera</taxon>
        <taxon>Demospongiae</taxon>
        <taxon>Heteroscleromorpha</taxon>
        <taxon>Tetractinellida</taxon>
        <taxon>Astrophorina</taxon>
        <taxon>Geodiidae</taxon>
        <taxon>Geodia</taxon>
    </lineage>
</organism>
<name>A0AA35WCI1_GEOBA</name>
<protein>
    <submittedName>
        <fullName evidence="1">Uncharacterized protein</fullName>
    </submittedName>
</protein>
<dbReference type="AlphaFoldDB" id="A0AA35WCI1"/>
<sequence>MTNEQESRLQIINAENNVLEAIFFIAETGIRIYGDSSSITVTSMSNNEVLMSGSAPSDSSRLYRVLDSNFLQEKTTGENGEPIKHQFIVPESLIDRVKEDIKTRKEQRITSQLTEQSASEVRTAEEQAFLRLFSRHEISLIRPAAKALGRAGVMGYENRGALYFYGIAMALGKALHRQNMNSSGNWEGSGDATDMGRRKRQFIDDPLPDFPTLTPPHPCNYCPILRLAAMAVPDLTIIINISR</sequence>
<reference evidence="1" key="1">
    <citation type="submission" date="2023-03" db="EMBL/GenBank/DDBJ databases">
        <authorList>
            <person name="Steffen K."/>
            <person name="Cardenas P."/>
        </authorList>
    </citation>
    <scope>NUCLEOTIDE SEQUENCE</scope>
</reference>
<proteinExistence type="predicted"/>
<accession>A0AA35WCI1</accession>
<comment type="caution">
    <text evidence="1">The sequence shown here is derived from an EMBL/GenBank/DDBJ whole genome shotgun (WGS) entry which is preliminary data.</text>
</comment>
<gene>
    <name evidence="1" type="ORF">GBAR_LOCUS6439</name>
</gene>
<keyword evidence="2" id="KW-1185">Reference proteome</keyword>
<evidence type="ECO:0000313" key="1">
    <source>
        <dbReference type="EMBL" id="CAI8009640.1"/>
    </source>
</evidence>
<dbReference type="EMBL" id="CASHTH010000978">
    <property type="protein sequence ID" value="CAI8009640.1"/>
    <property type="molecule type" value="Genomic_DNA"/>
</dbReference>